<dbReference type="AlphaFoldDB" id="I3ILS6"/>
<gene>
    <name evidence="2" type="ORF">KSU1_C1075</name>
</gene>
<keyword evidence="1" id="KW-1133">Transmembrane helix</keyword>
<name>I3ILS6_9BACT</name>
<evidence type="ECO:0000313" key="3">
    <source>
        <dbReference type="Proteomes" id="UP000002985"/>
    </source>
</evidence>
<organism evidence="2 3">
    <name type="scientific">Candidatus Jettenia caeni</name>
    <dbReference type="NCBI Taxonomy" id="247490"/>
    <lineage>
        <taxon>Bacteria</taxon>
        <taxon>Pseudomonadati</taxon>
        <taxon>Planctomycetota</taxon>
        <taxon>Candidatus Brocadiia</taxon>
        <taxon>Candidatus Brocadiales</taxon>
        <taxon>Candidatus Brocadiaceae</taxon>
        <taxon>Candidatus Jettenia</taxon>
    </lineage>
</organism>
<dbReference type="EMBL" id="BAFH01000003">
    <property type="protein sequence ID" value="GAB62671.1"/>
    <property type="molecule type" value="Genomic_DNA"/>
</dbReference>
<protein>
    <submittedName>
        <fullName evidence="2">Uncharacterized protein</fullName>
    </submittedName>
</protein>
<proteinExistence type="predicted"/>
<comment type="caution">
    <text evidence="2">The sequence shown here is derived from an EMBL/GenBank/DDBJ whole genome shotgun (WGS) entry which is preliminary data.</text>
</comment>
<sequence length="63" mass="6790">MALMQNNVNVGAGFKPAPAGHISFTQKKEEAKPMQLIIGIVAGMFITALILAFFSIARGHFDE</sequence>
<reference evidence="2 3" key="1">
    <citation type="journal article" date="2012" name="FEBS Lett.">
        <title>Anammox organism KSU-1 expresses a NirK-type copper-containing nitrite reductase instead of a NirS-type with cytochrome cd1.</title>
        <authorList>
            <person name="Hira D."/>
            <person name="Toh H."/>
            <person name="Migita C.T."/>
            <person name="Okubo H."/>
            <person name="Nishiyama T."/>
            <person name="Hattori M."/>
            <person name="Furukawa K."/>
            <person name="Fujii T."/>
        </authorList>
    </citation>
    <scope>NUCLEOTIDE SEQUENCE [LARGE SCALE GENOMIC DNA]</scope>
</reference>
<keyword evidence="3" id="KW-1185">Reference proteome</keyword>
<accession>I3ILS6</accession>
<feature type="transmembrane region" description="Helical" evidence="1">
    <location>
        <begin position="36"/>
        <end position="57"/>
    </location>
</feature>
<dbReference type="Proteomes" id="UP000002985">
    <property type="component" value="Unassembled WGS sequence"/>
</dbReference>
<keyword evidence="1" id="KW-0812">Transmembrane</keyword>
<dbReference type="STRING" id="247490.KSU1_C1075"/>
<evidence type="ECO:0000256" key="1">
    <source>
        <dbReference type="SAM" id="Phobius"/>
    </source>
</evidence>
<evidence type="ECO:0000313" key="2">
    <source>
        <dbReference type="EMBL" id="GAB62671.1"/>
    </source>
</evidence>
<keyword evidence="1" id="KW-0472">Membrane</keyword>